<dbReference type="Pfam" id="PF07760">
    <property type="entry name" value="DUF1616"/>
    <property type="match status" value="1"/>
</dbReference>
<feature type="transmembrane region" description="Helical" evidence="1">
    <location>
        <begin position="36"/>
        <end position="57"/>
    </location>
</feature>
<gene>
    <name evidence="3" type="ORF">S03H2_67065</name>
</gene>
<evidence type="ECO:0000256" key="1">
    <source>
        <dbReference type="SAM" id="Phobius"/>
    </source>
</evidence>
<feature type="domain" description="DUF1616" evidence="2">
    <location>
        <begin position="2"/>
        <end position="100"/>
    </location>
</feature>
<feature type="transmembrane region" description="Helical" evidence="1">
    <location>
        <begin position="6"/>
        <end position="24"/>
    </location>
</feature>
<comment type="caution">
    <text evidence="3">The sequence shown here is derived from an EMBL/GenBank/DDBJ whole genome shotgun (WGS) entry which is preliminary data.</text>
</comment>
<dbReference type="InterPro" id="IPR011674">
    <property type="entry name" value="DUF1616"/>
</dbReference>
<proteinExistence type="predicted"/>
<keyword evidence="1" id="KW-1133">Transmembrane helix</keyword>
<dbReference type="EMBL" id="BARU01043855">
    <property type="protein sequence ID" value="GAH85820.1"/>
    <property type="molecule type" value="Genomic_DNA"/>
</dbReference>
<accession>X1JWP0</accession>
<name>X1JWP0_9ZZZZ</name>
<organism evidence="3">
    <name type="scientific">marine sediment metagenome</name>
    <dbReference type="NCBI Taxonomy" id="412755"/>
    <lineage>
        <taxon>unclassified sequences</taxon>
        <taxon>metagenomes</taxon>
        <taxon>ecological metagenomes</taxon>
    </lineage>
</organism>
<keyword evidence="1" id="KW-0812">Transmembrane</keyword>
<evidence type="ECO:0000259" key="2">
    <source>
        <dbReference type="Pfam" id="PF07760"/>
    </source>
</evidence>
<sequence length="101" mass="11599">MFRVFIGLILVIFLPGFSLSAMLFPKRDDLDVIERIALSFILSVAIVPLLGLILNFTSFGIRLVPVLIILSIFTISLSLVAWIRRLKLPVEERFRVPFERR</sequence>
<protein>
    <recommendedName>
        <fullName evidence="2">DUF1616 domain-containing protein</fullName>
    </recommendedName>
</protein>
<dbReference type="AlphaFoldDB" id="X1JWP0"/>
<reference evidence="3" key="1">
    <citation type="journal article" date="2014" name="Front. Microbiol.">
        <title>High frequency of phylogenetically diverse reductive dehalogenase-homologous genes in deep subseafloor sedimentary metagenomes.</title>
        <authorList>
            <person name="Kawai M."/>
            <person name="Futagami T."/>
            <person name="Toyoda A."/>
            <person name="Takaki Y."/>
            <person name="Nishi S."/>
            <person name="Hori S."/>
            <person name="Arai W."/>
            <person name="Tsubouchi T."/>
            <person name="Morono Y."/>
            <person name="Uchiyama I."/>
            <person name="Ito T."/>
            <person name="Fujiyama A."/>
            <person name="Inagaki F."/>
            <person name="Takami H."/>
        </authorList>
    </citation>
    <scope>NUCLEOTIDE SEQUENCE</scope>
    <source>
        <strain evidence="3">Expedition CK06-06</strain>
    </source>
</reference>
<keyword evidence="1" id="KW-0472">Membrane</keyword>
<evidence type="ECO:0000313" key="3">
    <source>
        <dbReference type="EMBL" id="GAH85820.1"/>
    </source>
</evidence>
<feature type="transmembrane region" description="Helical" evidence="1">
    <location>
        <begin position="63"/>
        <end position="83"/>
    </location>
</feature>
<feature type="non-terminal residue" evidence="3">
    <location>
        <position position="101"/>
    </location>
</feature>